<protein>
    <submittedName>
        <fullName evidence="1">Sugar ABC transporter permease</fullName>
    </submittedName>
</protein>
<dbReference type="EMBL" id="QXJM01000040">
    <property type="protein sequence ID" value="RIE01150.1"/>
    <property type="molecule type" value="Genomic_DNA"/>
</dbReference>
<gene>
    <name evidence="1" type="ORF">D3H35_22345</name>
</gene>
<dbReference type="Proteomes" id="UP000266340">
    <property type="component" value="Unassembled WGS sequence"/>
</dbReference>
<reference evidence="1 2" key="1">
    <citation type="submission" date="2018-09" db="EMBL/GenBank/DDBJ databases">
        <title>Cohnella cavernae sp. nov., isolated from a karst cave.</title>
        <authorList>
            <person name="Zhu H."/>
        </authorList>
    </citation>
    <scope>NUCLEOTIDE SEQUENCE [LARGE SCALE GENOMIC DNA]</scope>
    <source>
        <strain evidence="1 2">K2E09-144</strain>
    </source>
</reference>
<dbReference type="RefSeq" id="WP_119151415.1">
    <property type="nucleotide sequence ID" value="NZ_JBHSOV010000041.1"/>
</dbReference>
<dbReference type="OrthoDB" id="9787541at2"/>
<comment type="caution">
    <text evidence="1">The sequence shown here is derived from an EMBL/GenBank/DDBJ whole genome shotgun (WGS) entry which is preliminary data.</text>
</comment>
<sequence length="70" mass="8026">MTNGRPLNSTTTMVLHIYNLTFQRFKMWNAAAVTVVFARKSSIELSGLLRYTFLIRQKQIVRGIAFSGMK</sequence>
<proteinExistence type="predicted"/>
<evidence type="ECO:0000313" key="1">
    <source>
        <dbReference type="EMBL" id="RIE01150.1"/>
    </source>
</evidence>
<name>A0A398CF02_9BACL</name>
<organism evidence="1 2">
    <name type="scientific">Cohnella faecalis</name>
    <dbReference type="NCBI Taxonomy" id="2315694"/>
    <lineage>
        <taxon>Bacteria</taxon>
        <taxon>Bacillati</taxon>
        <taxon>Bacillota</taxon>
        <taxon>Bacilli</taxon>
        <taxon>Bacillales</taxon>
        <taxon>Paenibacillaceae</taxon>
        <taxon>Cohnella</taxon>
    </lineage>
</organism>
<keyword evidence="2" id="KW-1185">Reference proteome</keyword>
<dbReference type="AlphaFoldDB" id="A0A398CF02"/>
<accession>A0A398CF02</accession>
<evidence type="ECO:0000313" key="2">
    <source>
        <dbReference type="Proteomes" id="UP000266340"/>
    </source>
</evidence>